<keyword evidence="3" id="KW-1185">Reference proteome</keyword>
<dbReference type="InterPro" id="IPR026960">
    <property type="entry name" value="RVT-Znf"/>
</dbReference>
<gene>
    <name evidence="2" type="ORF">Tco_1054308</name>
</gene>
<evidence type="ECO:0000313" key="2">
    <source>
        <dbReference type="EMBL" id="GJT79966.1"/>
    </source>
</evidence>
<feature type="domain" description="Reverse transcriptase zinc-binding" evidence="1">
    <location>
        <begin position="67"/>
        <end position="145"/>
    </location>
</feature>
<evidence type="ECO:0000259" key="1">
    <source>
        <dbReference type="Pfam" id="PF13966"/>
    </source>
</evidence>
<keyword evidence="2" id="KW-0808">Transferase</keyword>
<keyword evidence="2" id="KW-0548">Nucleotidyltransferase</keyword>
<protein>
    <submittedName>
        <fullName evidence="2">RNA-directed DNA polymerase, eukaryota, reverse transcriptase zinc-binding domain protein</fullName>
    </submittedName>
</protein>
<dbReference type="Proteomes" id="UP001151760">
    <property type="component" value="Unassembled WGS sequence"/>
</dbReference>
<reference evidence="2" key="1">
    <citation type="journal article" date="2022" name="Int. J. Mol. Sci.">
        <title>Draft Genome of Tanacetum Coccineum: Genomic Comparison of Closely Related Tanacetum-Family Plants.</title>
        <authorList>
            <person name="Yamashiro T."/>
            <person name="Shiraishi A."/>
            <person name="Nakayama K."/>
            <person name="Satake H."/>
        </authorList>
    </citation>
    <scope>NUCLEOTIDE SEQUENCE</scope>
</reference>
<reference evidence="2" key="2">
    <citation type="submission" date="2022-01" db="EMBL/GenBank/DDBJ databases">
        <authorList>
            <person name="Yamashiro T."/>
            <person name="Shiraishi A."/>
            <person name="Satake H."/>
            <person name="Nakayama K."/>
        </authorList>
    </citation>
    <scope>NUCLEOTIDE SEQUENCE</scope>
</reference>
<keyword evidence="2" id="KW-0695">RNA-directed DNA polymerase</keyword>
<proteinExistence type="predicted"/>
<accession>A0ABQ5GWE2</accession>
<evidence type="ECO:0000313" key="3">
    <source>
        <dbReference type="Proteomes" id="UP001151760"/>
    </source>
</evidence>
<sequence length="150" mass="18065">MISKKEIFYADLKDQDKLHEVLDDNGWKWPQNWKYKYPCIANIQTPFITDKPDQAIWVDNNGNEKNFSTKTVWKDVRRSYGKVNWYNIVWHPHCIPKHTFLLWIAARNKLCTQDRMCKWYPNKVFACSLCNKVPDSHELLFFKCDDVLFM</sequence>
<name>A0ABQ5GWE2_9ASTR</name>
<dbReference type="GO" id="GO:0003964">
    <property type="term" value="F:RNA-directed DNA polymerase activity"/>
    <property type="evidence" value="ECO:0007669"/>
    <property type="project" value="UniProtKB-KW"/>
</dbReference>
<dbReference type="Pfam" id="PF13966">
    <property type="entry name" value="zf-RVT"/>
    <property type="match status" value="1"/>
</dbReference>
<organism evidence="2 3">
    <name type="scientific">Tanacetum coccineum</name>
    <dbReference type="NCBI Taxonomy" id="301880"/>
    <lineage>
        <taxon>Eukaryota</taxon>
        <taxon>Viridiplantae</taxon>
        <taxon>Streptophyta</taxon>
        <taxon>Embryophyta</taxon>
        <taxon>Tracheophyta</taxon>
        <taxon>Spermatophyta</taxon>
        <taxon>Magnoliopsida</taxon>
        <taxon>eudicotyledons</taxon>
        <taxon>Gunneridae</taxon>
        <taxon>Pentapetalae</taxon>
        <taxon>asterids</taxon>
        <taxon>campanulids</taxon>
        <taxon>Asterales</taxon>
        <taxon>Asteraceae</taxon>
        <taxon>Asteroideae</taxon>
        <taxon>Anthemideae</taxon>
        <taxon>Anthemidinae</taxon>
        <taxon>Tanacetum</taxon>
    </lineage>
</organism>
<dbReference type="EMBL" id="BQNB010018947">
    <property type="protein sequence ID" value="GJT79966.1"/>
    <property type="molecule type" value="Genomic_DNA"/>
</dbReference>
<comment type="caution">
    <text evidence="2">The sequence shown here is derived from an EMBL/GenBank/DDBJ whole genome shotgun (WGS) entry which is preliminary data.</text>
</comment>